<dbReference type="EMBL" id="JAHJDP010000032">
    <property type="protein sequence ID" value="MBU2690651.1"/>
    <property type="molecule type" value="Genomic_DNA"/>
</dbReference>
<protein>
    <recommendedName>
        <fullName evidence="4">Cytochrome c7-like domain-containing protein</fullName>
    </recommendedName>
</protein>
<dbReference type="PANTHER" id="PTHR35038">
    <property type="entry name" value="DISSIMILATORY SULFITE REDUCTASE SIRA"/>
    <property type="match status" value="1"/>
</dbReference>
<comment type="caution">
    <text evidence="2">The sequence shown here is derived from an EMBL/GenBank/DDBJ whole genome shotgun (WGS) entry which is preliminary data.</text>
</comment>
<accession>A0A948RU90</accession>
<dbReference type="AlphaFoldDB" id="A0A948RU90"/>
<evidence type="ECO:0000313" key="2">
    <source>
        <dbReference type="EMBL" id="MBU2690651.1"/>
    </source>
</evidence>
<dbReference type="Proteomes" id="UP000777784">
    <property type="component" value="Unassembled WGS sequence"/>
</dbReference>
<proteinExistence type="predicted"/>
<dbReference type="PANTHER" id="PTHR35038:SF8">
    <property type="entry name" value="C-TYPE POLYHEME CYTOCHROME OMCC"/>
    <property type="match status" value="1"/>
</dbReference>
<dbReference type="Gene3D" id="3.90.10.10">
    <property type="entry name" value="Cytochrome C3"/>
    <property type="match status" value="4"/>
</dbReference>
<evidence type="ECO:0008006" key="4">
    <source>
        <dbReference type="Google" id="ProtNLM"/>
    </source>
</evidence>
<keyword evidence="1" id="KW-0732">Signal</keyword>
<name>A0A948RU90_UNCEI</name>
<dbReference type="InterPro" id="IPR051829">
    <property type="entry name" value="Multiheme_Cytochr_ET"/>
</dbReference>
<reference evidence="2" key="1">
    <citation type="submission" date="2021-05" db="EMBL/GenBank/DDBJ databases">
        <title>Energy efficiency and biological interactions define the core microbiome of deep oligotrophic groundwater.</title>
        <authorList>
            <person name="Mehrshad M."/>
            <person name="Lopez-Fernandez M."/>
            <person name="Bell E."/>
            <person name="Bernier-Latmani R."/>
            <person name="Bertilsson S."/>
            <person name="Dopson M."/>
        </authorList>
    </citation>
    <scope>NUCLEOTIDE SEQUENCE</scope>
    <source>
        <strain evidence="2">Modern_marine.mb.64</strain>
    </source>
</reference>
<sequence>ADDPDHSAAGFPTDCALCHEITDWNDGEFNHTFFDLSGGHAGVNCSQCHTGGVYEGTSDACYACHESDYEGADDPDHSAAGFPTDCALCHEITDWNDGEFNHTFFDLSGGHAAVDCSQCHIGGVYEGTSDVCYACHESDYEGADDPDHSAAGFPTDCTLCHDLSGWENSNFDHSFFDLWGGHAEVDCSQCHIGGVYEGTSSECYDCHFDDYNMADDPNHLGTAFPTDCTFCHDLSGWGEGEFTHWPPYFPITSGPHSDEWDQCTECHTNPQNFGEFDCLACHPHSNQNQMDGRHHWVPDYEYDSDACYACHPDGEVHK</sequence>
<feature type="non-terminal residue" evidence="2">
    <location>
        <position position="1"/>
    </location>
</feature>
<gene>
    <name evidence="2" type="ORF">KJ970_06955</name>
</gene>
<dbReference type="GO" id="GO:0016491">
    <property type="term" value="F:oxidoreductase activity"/>
    <property type="evidence" value="ECO:0007669"/>
    <property type="project" value="TreeGrafter"/>
</dbReference>
<dbReference type="SUPFAM" id="SSF48695">
    <property type="entry name" value="Multiheme cytochromes"/>
    <property type="match status" value="2"/>
</dbReference>
<organism evidence="2 3">
    <name type="scientific">Eiseniibacteriota bacterium</name>
    <dbReference type="NCBI Taxonomy" id="2212470"/>
    <lineage>
        <taxon>Bacteria</taxon>
        <taxon>Candidatus Eiseniibacteriota</taxon>
    </lineage>
</organism>
<dbReference type="InterPro" id="IPR036280">
    <property type="entry name" value="Multihaem_cyt_sf"/>
</dbReference>
<evidence type="ECO:0000256" key="1">
    <source>
        <dbReference type="ARBA" id="ARBA00022729"/>
    </source>
</evidence>
<evidence type="ECO:0000313" key="3">
    <source>
        <dbReference type="Proteomes" id="UP000777784"/>
    </source>
</evidence>